<feature type="binding site" evidence="14">
    <location>
        <position position="224"/>
    </location>
    <ligand>
        <name>substrate</name>
    </ligand>
</feature>
<comment type="function">
    <text evidence="1 12">Converts 2,5-diamino-6-(ribosylamino)-4(3h)-pyrimidinone 5'-phosphate into 5-amino-6-(ribosylamino)-2,4(1h,3h)-pyrimidinedione 5'-phosphate.</text>
</comment>
<evidence type="ECO:0000256" key="8">
    <source>
        <dbReference type="ARBA" id="ARBA00022833"/>
    </source>
</evidence>
<evidence type="ECO:0000256" key="3">
    <source>
        <dbReference type="ARBA" id="ARBA00004910"/>
    </source>
</evidence>
<comment type="catalytic activity">
    <reaction evidence="12">
        <text>5-amino-6-(5-phospho-D-ribitylamino)uracil + NADP(+) = 5-amino-6-(5-phospho-D-ribosylamino)uracil + NADPH + H(+)</text>
        <dbReference type="Rhea" id="RHEA:17845"/>
        <dbReference type="ChEBI" id="CHEBI:15378"/>
        <dbReference type="ChEBI" id="CHEBI:57783"/>
        <dbReference type="ChEBI" id="CHEBI:58349"/>
        <dbReference type="ChEBI" id="CHEBI:58421"/>
        <dbReference type="ChEBI" id="CHEBI:58453"/>
        <dbReference type="EC" id="1.1.1.193"/>
    </reaction>
</comment>
<dbReference type="InterPro" id="IPR024072">
    <property type="entry name" value="DHFR-like_dom_sf"/>
</dbReference>
<keyword evidence="18" id="KW-1185">Reference proteome</keyword>
<feature type="binding site" evidence="14">
    <location>
        <position position="220"/>
    </location>
    <ligand>
        <name>NADP(+)</name>
        <dbReference type="ChEBI" id="CHEBI:58349"/>
    </ligand>
</feature>
<dbReference type="Proteomes" id="UP000219439">
    <property type="component" value="Unassembled WGS sequence"/>
</dbReference>
<feature type="binding site" evidence="14">
    <location>
        <position position="174"/>
    </location>
    <ligand>
        <name>NADP(+)</name>
        <dbReference type="ChEBI" id="CHEBI:58349"/>
    </ligand>
</feature>
<feature type="binding site" evidence="14">
    <location>
        <position position="316"/>
    </location>
    <ligand>
        <name>substrate</name>
    </ligand>
</feature>
<evidence type="ECO:0000256" key="6">
    <source>
        <dbReference type="ARBA" id="ARBA00022619"/>
    </source>
</evidence>
<feature type="binding site" evidence="15">
    <location>
        <position position="95"/>
    </location>
    <ligand>
        <name>Zn(2+)</name>
        <dbReference type="ChEBI" id="CHEBI:29105"/>
        <note>catalytic</note>
    </ligand>
</feature>
<feature type="binding site" evidence="15">
    <location>
        <position position="104"/>
    </location>
    <ligand>
        <name>Zn(2+)</name>
        <dbReference type="ChEBI" id="CHEBI:29105"/>
        <note>catalytic</note>
    </ligand>
</feature>
<dbReference type="EC" id="3.5.4.26" evidence="12"/>
<dbReference type="PROSITE" id="PS00903">
    <property type="entry name" value="CYT_DCMP_DEAMINASES_1"/>
    <property type="match status" value="1"/>
</dbReference>
<keyword evidence="12" id="KW-0378">Hydrolase</keyword>
<comment type="similarity">
    <text evidence="5 12">In the C-terminal section; belongs to the HTP reductase family.</text>
</comment>
<name>A0A285NDH0_9HYPH</name>
<reference evidence="17 18" key="1">
    <citation type="submission" date="2017-09" db="EMBL/GenBank/DDBJ databases">
        <authorList>
            <person name="Ehlers B."/>
            <person name="Leendertz F.H."/>
        </authorList>
    </citation>
    <scope>NUCLEOTIDE SEQUENCE [LARGE SCALE GENOMIC DNA]</scope>
    <source>
        <strain evidence="17 18">DSM 18289</strain>
    </source>
</reference>
<evidence type="ECO:0000256" key="14">
    <source>
        <dbReference type="PIRSR" id="PIRSR006769-2"/>
    </source>
</evidence>
<dbReference type="OrthoDB" id="9800865at2"/>
<keyword evidence="9 12" id="KW-0521">NADP</keyword>
<keyword evidence="8 12" id="KW-0862">Zinc</keyword>
<dbReference type="SUPFAM" id="SSF53927">
    <property type="entry name" value="Cytidine deaminase-like"/>
    <property type="match status" value="1"/>
</dbReference>
<evidence type="ECO:0000256" key="2">
    <source>
        <dbReference type="ARBA" id="ARBA00004882"/>
    </source>
</evidence>
<dbReference type="InterPro" id="IPR002125">
    <property type="entry name" value="CMP_dCMP_dom"/>
</dbReference>
<evidence type="ECO:0000313" key="17">
    <source>
        <dbReference type="EMBL" id="SNZ07348.1"/>
    </source>
</evidence>
<dbReference type="EMBL" id="OBEL01000001">
    <property type="protein sequence ID" value="SNZ07348.1"/>
    <property type="molecule type" value="Genomic_DNA"/>
</dbReference>
<keyword evidence="7 12" id="KW-0479">Metal-binding</keyword>
<evidence type="ECO:0000256" key="4">
    <source>
        <dbReference type="ARBA" id="ARBA00005259"/>
    </source>
</evidence>
<gene>
    <name evidence="17" type="ORF">SAMN06265368_0866</name>
</gene>
<keyword evidence="6 12" id="KW-0686">Riboflavin biosynthesis</keyword>
<feature type="binding site" evidence="14">
    <location>
        <position position="204"/>
    </location>
    <ligand>
        <name>substrate</name>
    </ligand>
</feature>
<keyword evidence="10 12" id="KW-0560">Oxidoreductase</keyword>
<dbReference type="PANTHER" id="PTHR38011">
    <property type="entry name" value="DIHYDROFOLATE REDUCTASE FAMILY PROTEIN (AFU_ORTHOLOGUE AFUA_8G06820)"/>
    <property type="match status" value="1"/>
</dbReference>
<dbReference type="CDD" id="cd01284">
    <property type="entry name" value="Riboflavin_deaminase-reductase"/>
    <property type="match status" value="1"/>
</dbReference>
<dbReference type="Gene3D" id="3.40.430.10">
    <property type="entry name" value="Dihydrofolate Reductase, subunit A"/>
    <property type="match status" value="1"/>
</dbReference>
<dbReference type="InterPro" id="IPR004794">
    <property type="entry name" value="Eubact_RibD"/>
</dbReference>
<evidence type="ECO:0000259" key="16">
    <source>
        <dbReference type="PROSITE" id="PS51747"/>
    </source>
</evidence>
<evidence type="ECO:0000256" key="10">
    <source>
        <dbReference type="ARBA" id="ARBA00023002"/>
    </source>
</evidence>
<evidence type="ECO:0000256" key="11">
    <source>
        <dbReference type="ARBA" id="ARBA00023268"/>
    </source>
</evidence>
<keyword evidence="11" id="KW-0511">Multifunctional enzyme</keyword>
<comment type="pathway">
    <text evidence="3 12">Cofactor biosynthesis; riboflavin biosynthesis; 5-amino-6-(D-ribitylamino)uracil from GTP: step 3/4.</text>
</comment>
<dbReference type="GO" id="GO:0008703">
    <property type="term" value="F:5-amino-6-(5-phosphoribosylamino)uracil reductase activity"/>
    <property type="evidence" value="ECO:0007669"/>
    <property type="project" value="UniProtKB-EC"/>
</dbReference>
<dbReference type="NCBIfam" id="TIGR00326">
    <property type="entry name" value="eubact_ribD"/>
    <property type="match status" value="1"/>
</dbReference>
<evidence type="ECO:0000313" key="18">
    <source>
        <dbReference type="Proteomes" id="UP000219439"/>
    </source>
</evidence>
<sequence>MICRNSIAPLSKSEQVSWDERFMHLALRLGRRGMGQTAENPSVGCVLVQFTGNGPIIVGQGHTQPGGRPHAERVALAVAGDQAKGATAYVTLEPCSHTGKSPPCSQGLIEAGIARVVCAKGDPDPRVNGRGFGMLRTAGIEVETSLLEAHAKRDLSGFLSRTQTNRPWLQAKMAISPDGFIGSRDEANVPITGLAAKKRTYALRSRADAILVGIETALIDDPSLTVRLPGLEDRSPIRIVLDSKGRIPLSTNLVRTAESVPTWIIASGHISAEKALALEARGCKLLLTDPTSRGHVDLDQALKLLAEEGINTLFAETGATLAKVLLSKQLIDEFILYRGANPIGEGLRPFGIDPQQALIRAGFSLEHQSAMGQDRAMTFVRNEPRF</sequence>
<organism evidence="17 18">
    <name type="scientific">Cohaesibacter gelatinilyticus</name>
    <dbReference type="NCBI Taxonomy" id="372072"/>
    <lineage>
        <taxon>Bacteria</taxon>
        <taxon>Pseudomonadati</taxon>
        <taxon>Pseudomonadota</taxon>
        <taxon>Alphaproteobacteria</taxon>
        <taxon>Hyphomicrobiales</taxon>
        <taxon>Cohaesibacteraceae</taxon>
    </lineage>
</organism>
<dbReference type="InterPro" id="IPR016193">
    <property type="entry name" value="Cytidine_deaminase-like"/>
</dbReference>
<dbReference type="Gene3D" id="3.40.140.10">
    <property type="entry name" value="Cytidine Deaminase, domain 2"/>
    <property type="match status" value="1"/>
</dbReference>
<protein>
    <recommendedName>
        <fullName evidence="12">Riboflavin biosynthesis protein RibD</fullName>
    </recommendedName>
    <domain>
        <recommendedName>
            <fullName evidence="12">Diaminohydroxyphosphoribosylaminopyrimidine deaminase</fullName>
            <shortName evidence="12">DRAP deaminase</shortName>
            <ecNumber evidence="12">3.5.4.26</ecNumber>
        </recommendedName>
        <alternativeName>
            <fullName evidence="12">Riboflavin-specific deaminase</fullName>
        </alternativeName>
    </domain>
    <domain>
        <recommendedName>
            <fullName evidence="12">5-amino-6-(5-phosphoribosylamino)uracil reductase</fullName>
            <ecNumber evidence="12">1.1.1.193</ecNumber>
        </recommendedName>
        <alternativeName>
            <fullName evidence="12">HTP reductase</fullName>
        </alternativeName>
    </domain>
</protein>
<feature type="binding site" evidence="14">
    <location>
        <position position="227"/>
    </location>
    <ligand>
        <name>substrate</name>
    </ligand>
</feature>
<dbReference type="InterPro" id="IPR050765">
    <property type="entry name" value="Riboflavin_Biosynth_HTPR"/>
</dbReference>
<evidence type="ECO:0000256" key="13">
    <source>
        <dbReference type="PIRSR" id="PIRSR006769-1"/>
    </source>
</evidence>
<dbReference type="GO" id="GO:0008835">
    <property type="term" value="F:diaminohydroxyphosphoribosylaminopyrimidine deaminase activity"/>
    <property type="evidence" value="ECO:0007669"/>
    <property type="project" value="UniProtKB-EC"/>
</dbReference>
<proteinExistence type="inferred from homology"/>
<dbReference type="PROSITE" id="PS51747">
    <property type="entry name" value="CYT_DCMP_DEAMINASES_2"/>
    <property type="match status" value="1"/>
</dbReference>
<dbReference type="SUPFAM" id="SSF53597">
    <property type="entry name" value="Dihydrofolate reductase-like"/>
    <property type="match status" value="1"/>
</dbReference>
<feature type="binding site" evidence="14">
    <location>
        <position position="243"/>
    </location>
    <ligand>
        <name>NADP(+)</name>
        <dbReference type="ChEBI" id="CHEBI:58349"/>
    </ligand>
</feature>
<feature type="binding site" evidence="14">
    <location>
        <position position="216"/>
    </location>
    <ligand>
        <name>NADP(+)</name>
        <dbReference type="ChEBI" id="CHEBI:58349"/>
    </ligand>
</feature>
<comment type="cofactor">
    <cofactor evidence="12 15">
        <name>Zn(2+)</name>
        <dbReference type="ChEBI" id="CHEBI:29105"/>
    </cofactor>
    <text evidence="12 15">Binds 1 zinc ion.</text>
</comment>
<comment type="similarity">
    <text evidence="4 12">In the N-terminal section; belongs to the cytidine and deoxycytidylate deaminase family.</text>
</comment>
<feature type="active site" description="Proton donor" evidence="13">
    <location>
        <position position="72"/>
    </location>
</feature>
<comment type="pathway">
    <text evidence="2 12">Cofactor biosynthesis; riboflavin biosynthesis; 5-amino-6-(D-ribitylamino)uracil from GTP: step 2/4.</text>
</comment>
<evidence type="ECO:0000256" key="12">
    <source>
        <dbReference type="PIRNR" id="PIRNR006769"/>
    </source>
</evidence>
<feature type="domain" description="CMP/dCMP-type deaminase" evidence="16">
    <location>
        <begin position="17"/>
        <end position="143"/>
    </location>
</feature>
<dbReference type="InterPro" id="IPR016192">
    <property type="entry name" value="APOBEC/CMP_deaminase_Zn-bd"/>
</dbReference>
<evidence type="ECO:0000256" key="15">
    <source>
        <dbReference type="PIRSR" id="PIRSR006769-3"/>
    </source>
</evidence>
<dbReference type="GO" id="GO:0009231">
    <property type="term" value="P:riboflavin biosynthetic process"/>
    <property type="evidence" value="ECO:0007669"/>
    <property type="project" value="UniProtKB-UniPathway"/>
</dbReference>
<comment type="catalytic activity">
    <reaction evidence="12">
        <text>2,5-diamino-6-hydroxy-4-(5-phosphoribosylamino)-pyrimidine + H2O + H(+) = 5-amino-6-(5-phospho-D-ribosylamino)uracil + NH4(+)</text>
        <dbReference type="Rhea" id="RHEA:21868"/>
        <dbReference type="ChEBI" id="CHEBI:15377"/>
        <dbReference type="ChEBI" id="CHEBI:15378"/>
        <dbReference type="ChEBI" id="CHEBI:28938"/>
        <dbReference type="ChEBI" id="CHEBI:58453"/>
        <dbReference type="ChEBI" id="CHEBI:58614"/>
        <dbReference type="EC" id="3.5.4.26"/>
    </reaction>
</comment>
<evidence type="ECO:0000256" key="1">
    <source>
        <dbReference type="ARBA" id="ARBA00002151"/>
    </source>
</evidence>
<dbReference type="GO" id="GO:0008270">
    <property type="term" value="F:zinc ion binding"/>
    <property type="evidence" value="ECO:0007669"/>
    <property type="project" value="InterPro"/>
</dbReference>
<dbReference type="UniPathway" id="UPA00275">
    <property type="reaction ID" value="UER00401"/>
</dbReference>
<dbReference type="InterPro" id="IPR002734">
    <property type="entry name" value="RibDG_C"/>
</dbReference>
<dbReference type="Pfam" id="PF00383">
    <property type="entry name" value="dCMP_cyt_deam_1"/>
    <property type="match status" value="1"/>
</dbReference>
<dbReference type="PANTHER" id="PTHR38011:SF7">
    <property type="entry name" value="2,5-DIAMINO-6-RIBOSYLAMINO-4(3H)-PYRIMIDINONE 5'-PHOSPHATE REDUCTASE"/>
    <property type="match status" value="1"/>
</dbReference>
<dbReference type="AlphaFoldDB" id="A0A285NDH0"/>
<dbReference type="PIRSF" id="PIRSF006769">
    <property type="entry name" value="RibD"/>
    <property type="match status" value="1"/>
</dbReference>
<evidence type="ECO:0000256" key="5">
    <source>
        <dbReference type="ARBA" id="ARBA00007417"/>
    </source>
</evidence>
<dbReference type="EC" id="1.1.1.193" evidence="12"/>
<evidence type="ECO:0000256" key="7">
    <source>
        <dbReference type="ARBA" id="ARBA00022723"/>
    </source>
</evidence>
<evidence type="ECO:0000256" key="9">
    <source>
        <dbReference type="ARBA" id="ARBA00022857"/>
    </source>
</evidence>
<dbReference type="Pfam" id="PF01872">
    <property type="entry name" value="RibD_C"/>
    <property type="match status" value="1"/>
</dbReference>
<accession>A0A285NDH0</accession>
<feature type="binding site" evidence="15">
    <location>
        <position position="70"/>
    </location>
    <ligand>
        <name>Zn(2+)</name>
        <dbReference type="ChEBI" id="CHEBI:29105"/>
        <note>catalytic</note>
    </ligand>
</feature>